<dbReference type="PANTHER" id="PTHR43662:SF7">
    <property type="entry name" value="DUF1996 DOMAIN-CONTAINING PROTEIN"/>
    <property type="match status" value="1"/>
</dbReference>
<feature type="chain" id="PRO_5016802842" description="DUF1996 domain-containing protein" evidence="2">
    <location>
        <begin position="16"/>
        <end position="449"/>
    </location>
</feature>
<comment type="caution">
    <text evidence="4">The sequence shown here is derived from an EMBL/GenBank/DDBJ whole genome shotgun (WGS) entry which is preliminary data.</text>
</comment>
<proteinExistence type="predicted"/>
<accession>A0A364KYM8</accession>
<dbReference type="RefSeq" id="XP_040733176.1">
    <property type="nucleotide sequence ID" value="XM_040877063.1"/>
</dbReference>
<evidence type="ECO:0000313" key="5">
    <source>
        <dbReference type="Proteomes" id="UP000249363"/>
    </source>
</evidence>
<keyword evidence="5" id="KW-1185">Reference proteome</keyword>
<protein>
    <recommendedName>
        <fullName evidence="3">DUF1996 domain-containing protein</fullName>
    </recommendedName>
</protein>
<dbReference type="Pfam" id="PF09362">
    <property type="entry name" value="DUF1996"/>
    <property type="match status" value="1"/>
</dbReference>
<dbReference type="Proteomes" id="UP000249363">
    <property type="component" value="Unassembled WGS sequence"/>
</dbReference>
<evidence type="ECO:0000259" key="3">
    <source>
        <dbReference type="Pfam" id="PF09362"/>
    </source>
</evidence>
<feature type="compositionally biased region" description="Basic residues" evidence="1">
    <location>
        <begin position="432"/>
        <end position="449"/>
    </location>
</feature>
<dbReference type="STRING" id="1196081.A0A364KYM8"/>
<feature type="signal peptide" evidence="2">
    <location>
        <begin position="1"/>
        <end position="15"/>
    </location>
</feature>
<dbReference type="OrthoDB" id="74764at2759"/>
<dbReference type="GeneID" id="63793888"/>
<keyword evidence="2" id="KW-0732">Signal</keyword>
<feature type="region of interest" description="Disordered" evidence="1">
    <location>
        <begin position="421"/>
        <end position="449"/>
    </location>
</feature>
<dbReference type="AlphaFoldDB" id="A0A364KYM8"/>
<evidence type="ECO:0000256" key="2">
    <source>
        <dbReference type="SAM" id="SignalP"/>
    </source>
</evidence>
<feature type="compositionally biased region" description="Polar residues" evidence="1">
    <location>
        <begin position="421"/>
        <end position="430"/>
    </location>
</feature>
<dbReference type="InterPro" id="IPR018535">
    <property type="entry name" value="DUF1996"/>
</dbReference>
<dbReference type="PANTHER" id="PTHR43662">
    <property type="match status" value="1"/>
</dbReference>
<sequence length="449" mass="49331">MKSSILICMASAVSASNFWRLPCRSRTAAARIDPIMAPGEPNSHLHTVFGSGGFSSNATPDDLLQSDCTSCAVTQDRSAYWTPPLMFMFPNGSTTMVNQDGGMLVYYFVYGSDPQPFPQGFRMVAGDQYLRNFTGPVPDPPTSEWSADDKTQFSLSQKALGFNCLHYDTGSDEDSLYRHTLPDKQFVDENCSDGLRLELMFPSCWNGVDVDSPDHKSHMAYPDLVKDGQCPEGFGTRLVTLFFETKYDTQDFRGVDGQFVLATGDPTGCGYHGDFIQGWQPDFLRRAMNECSNPSGEVADCPLFTLQSDEDASACRAPVPEELWHEDPFFNGDGLLGDVPIQQGPEQAAPYGVELGLMDHLPVPLPLPSIGVVGTVEDGVSRVVDSLIPTATPSRTRFEPEAKRCDMDMGTVYETVTVQVTHSPASSSASALRKRGHGHRDHHDRRQAR</sequence>
<name>A0A364KYM8_TALAM</name>
<organism evidence="4 5">
    <name type="scientific">Talaromyces amestolkiae</name>
    <dbReference type="NCBI Taxonomy" id="1196081"/>
    <lineage>
        <taxon>Eukaryota</taxon>
        <taxon>Fungi</taxon>
        <taxon>Dikarya</taxon>
        <taxon>Ascomycota</taxon>
        <taxon>Pezizomycotina</taxon>
        <taxon>Eurotiomycetes</taxon>
        <taxon>Eurotiomycetidae</taxon>
        <taxon>Eurotiales</taxon>
        <taxon>Trichocomaceae</taxon>
        <taxon>Talaromyces</taxon>
        <taxon>Talaromyces sect. Talaromyces</taxon>
    </lineage>
</organism>
<dbReference type="EMBL" id="MIKG01000008">
    <property type="protein sequence ID" value="RAO68660.1"/>
    <property type="molecule type" value="Genomic_DNA"/>
</dbReference>
<evidence type="ECO:0000313" key="4">
    <source>
        <dbReference type="EMBL" id="RAO68660.1"/>
    </source>
</evidence>
<gene>
    <name evidence="4" type="ORF">BHQ10_004672</name>
</gene>
<evidence type="ECO:0000256" key="1">
    <source>
        <dbReference type="SAM" id="MobiDB-lite"/>
    </source>
</evidence>
<feature type="domain" description="DUF1996" evidence="3">
    <location>
        <begin position="33"/>
        <end position="279"/>
    </location>
</feature>
<reference evidence="4 5" key="1">
    <citation type="journal article" date="2017" name="Biotechnol. Biofuels">
        <title>Differential beta-glucosidase expression as a function of carbon source availability in Talaromyces amestolkiae: a genomic and proteomic approach.</title>
        <authorList>
            <person name="de Eugenio L.I."/>
            <person name="Mendez-Liter J.A."/>
            <person name="Nieto-Dominguez M."/>
            <person name="Alonso L."/>
            <person name="Gil-Munoz J."/>
            <person name="Barriuso J."/>
            <person name="Prieto A."/>
            <person name="Martinez M.J."/>
        </authorList>
    </citation>
    <scope>NUCLEOTIDE SEQUENCE [LARGE SCALE GENOMIC DNA]</scope>
    <source>
        <strain evidence="4 5">CIB</strain>
    </source>
</reference>